<keyword evidence="2" id="KW-1185">Reference proteome</keyword>
<dbReference type="RefSeq" id="XP_001589868.1">
    <property type="nucleotide sequence ID" value="XM_001589818.1"/>
</dbReference>
<dbReference type="GeneID" id="5485860"/>
<sequence>MRVRKGEHYAGSVGWIGDVFGRENDRGSSRGLVSGEYLPKKLFGGETKQMEKARGGSEGVSVDPLLLLVES</sequence>
<evidence type="ECO:0000313" key="2">
    <source>
        <dbReference type="Proteomes" id="UP000001312"/>
    </source>
</evidence>
<dbReference type="HOGENOM" id="CLU_2741579_0_0_1"/>
<gene>
    <name evidence="1" type="ORF">SS1G_09590</name>
</gene>
<evidence type="ECO:0000313" key="1">
    <source>
        <dbReference type="EMBL" id="EDN93723.1"/>
    </source>
</evidence>
<dbReference type="AlphaFoldDB" id="A7EW81"/>
<dbReference type="KEGG" id="ssl:SS1G_09590"/>
<dbReference type="EMBL" id="CH476633">
    <property type="protein sequence ID" value="EDN93723.1"/>
    <property type="molecule type" value="Genomic_DNA"/>
</dbReference>
<protein>
    <submittedName>
        <fullName evidence="1">Uncharacterized protein</fullName>
    </submittedName>
</protein>
<dbReference type="Proteomes" id="UP000001312">
    <property type="component" value="Unassembled WGS sequence"/>
</dbReference>
<reference evidence="2" key="1">
    <citation type="journal article" date="2011" name="PLoS Genet.">
        <title>Genomic analysis of the necrotrophic fungal pathogens Sclerotinia sclerotiorum and Botrytis cinerea.</title>
        <authorList>
            <person name="Amselem J."/>
            <person name="Cuomo C.A."/>
            <person name="van Kan J.A."/>
            <person name="Viaud M."/>
            <person name="Benito E.P."/>
            <person name="Couloux A."/>
            <person name="Coutinho P.M."/>
            <person name="de Vries R.P."/>
            <person name="Dyer P.S."/>
            <person name="Fillinger S."/>
            <person name="Fournier E."/>
            <person name="Gout L."/>
            <person name="Hahn M."/>
            <person name="Kohn L."/>
            <person name="Lapalu N."/>
            <person name="Plummer K.M."/>
            <person name="Pradier J.M."/>
            <person name="Quevillon E."/>
            <person name="Sharon A."/>
            <person name="Simon A."/>
            <person name="ten Have A."/>
            <person name="Tudzynski B."/>
            <person name="Tudzynski P."/>
            <person name="Wincker P."/>
            <person name="Andrew M."/>
            <person name="Anthouard V."/>
            <person name="Beever R.E."/>
            <person name="Beffa R."/>
            <person name="Benoit I."/>
            <person name="Bouzid O."/>
            <person name="Brault B."/>
            <person name="Chen Z."/>
            <person name="Choquer M."/>
            <person name="Collemare J."/>
            <person name="Cotton P."/>
            <person name="Danchin E.G."/>
            <person name="Da Silva C."/>
            <person name="Gautier A."/>
            <person name="Giraud C."/>
            <person name="Giraud T."/>
            <person name="Gonzalez C."/>
            <person name="Grossetete S."/>
            <person name="Guldener U."/>
            <person name="Henrissat B."/>
            <person name="Howlett B.J."/>
            <person name="Kodira C."/>
            <person name="Kretschmer M."/>
            <person name="Lappartient A."/>
            <person name="Leroch M."/>
            <person name="Levis C."/>
            <person name="Mauceli E."/>
            <person name="Neuveglise C."/>
            <person name="Oeser B."/>
            <person name="Pearson M."/>
            <person name="Poulain J."/>
            <person name="Poussereau N."/>
            <person name="Quesneville H."/>
            <person name="Rascle C."/>
            <person name="Schumacher J."/>
            <person name="Segurens B."/>
            <person name="Sexton A."/>
            <person name="Silva E."/>
            <person name="Sirven C."/>
            <person name="Soanes D.M."/>
            <person name="Talbot N.J."/>
            <person name="Templeton M."/>
            <person name="Yandava C."/>
            <person name="Yarden O."/>
            <person name="Zeng Q."/>
            <person name="Rollins J.A."/>
            <person name="Lebrun M.H."/>
            <person name="Dickman M."/>
        </authorList>
    </citation>
    <scope>NUCLEOTIDE SEQUENCE [LARGE SCALE GENOMIC DNA]</scope>
    <source>
        <strain evidence="2">ATCC 18683 / 1980 / Ss-1</strain>
    </source>
</reference>
<dbReference type="InParanoid" id="A7EW81"/>
<organism evidence="1 2">
    <name type="scientific">Sclerotinia sclerotiorum (strain ATCC 18683 / 1980 / Ss-1)</name>
    <name type="common">White mold</name>
    <name type="synonym">Whetzelinia sclerotiorum</name>
    <dbReference type="NCBI Taxonomy" id="665079"/>
    <lineage>
        <taxon>Eukaryota</taxon>
        <taxon>Fungi</taxon>
        <taxon>Dikarya</taxon>
        <taxon>Ascomycota</taxon>
        <taxon>Pezizomycotina</taxon>
        <taxon>Leotiomycetes</taxon>
        <taxon>Helotiales</taxon>
        <taxon>Sclerotiniaceae</taxon>
        <taxon>Sclerotinia</taxon>
    </lineage>
</organism>
<name>A7EW81_SCLS1</name>
<proteinExistence type="predicted"/>
<accession>A7EW81</accession>